<name>A0A815ZIB1_ADIRI</name>
<keyword evidence="2" id="KW-0812">Transmembrane</keyword>
<keyword evidence="2" id="KW-0472">Membrane</keyword>
<reference evidence="4" key="1">
    <citation type="submission" date="2021-02" db="EMBL/GenBank/DDBJ databases">
        <authorList>
            <person name="Nowell W R."/>
        </authorList>
    </citation>
    <scope>NUCLEOTIDE SEQUENCE</scope>
</reference>
<evidence type="ECO:0000256" key="2">
    <source>
        <dbReference type="SAM" id="Phobius"/>
    </source>
</evidence>
<keyword evidence="2" id="KW-1133">Transmembrane helix</keyword>
<sequence length="125" mass="14510">MTTTISNLHSSTVNESQNQSRKADRSLLRMTLVQVCLLRSLTVPQATQRLYTVFADSSYAQLQATIDMFIYNIGLLLTYLASAIQFLYFYINWRKPFRQALFDRIKSIFNIIETYVANDSTDFLM</sequence>
<evidence type="ECO:0000256" key="1">
    <source>
        <dbReference type="SAM" id="MobiDB-lite"/>
    </source>
</evidence>
<accession>A0A815ZIB1</accession>
<dbReference type="AlphaFoldDB" id="A0A815ZIB1"/>
<evidence type="ECO:0000313" key="4">
    <source>
        <dbReference type="EMBL" id="CAF1585156.1"/>
    </source>
</evidence>
<feature type="region of interest" description="Disordered" evidence="1">
    <location>
        <begin position="1"/>
        <end position="20"/>
    </location>
</feature>
<dbReference type="EMBL" id="CAJNOR010006084">
    <property type="protein sequence ID" value="CAF1585156.1"/>
    <property type="molecule type" value="Genomic_DNA"/>
</dbReference>
<comment type="caution">
    <text evidence="4">The sequence shown here is derived from an EMBL/GenBank/DDBJ whole genome shotgun (WGS) entry which is preliminary data.</text>
</comment>
<dbReference type="EMBL" id="CAJNOJ010000144">
    <property type="protein sequence ID" value="CAF1193762.1"/>
    <property type="molecule type" value="Genomic_DNA"/>
</dbReference>
<organism evidence="4 5">
    <name type="scientific">Adineta ricciae</name>
    <name type="common">Rotifer</name>
    <dbReference type="NCBI Taxonomy" id="249248"/>
    <lineage>
        <taxon>Eukaryota</taxon>
        <taxon>Metazoa</taxon>
        <taxon>Spiralia</taxon>
        <taxon>Gnathifera</taxon>
        <taxon>Rotifera</taxon>
        <taxon>Eurotatoria</taxon>
        <taxon>Bdelloidea</taxon>
        <taxon>Adinetida</taxon>
        <taxon>Adinetidae</taxon>
        <taxon>Adineta</taxon>
    </lineage>
</organism>
<evidence type="ECO:0000313" key="3">
    <source>
        <dbReference type="EMBL" id="CAF1193762.1"/>
    </source>
</evidence>
<dbReference type="Gene3D" id="1.20.1070.10">
    <property type="entry name" value="Rhodopsin 7-helix transmembrane proteins"/>
    <property type="match status" value="1"/>
</dbReference>
<keyword evidence="5" id="KW-1185">Reference proteome</keyword>
<protein>
    <submittedName>
        <fullName evidence="4">Uncharacterized protein</fullName>
    </submittedName>
</protein>
<gene>
    <name evidence="3" type="ORF">EDS130_LOCUS24964</name>
    <name evidence="4" type="ORF">XAT740_LOCUS45943</name>
</gene>
<feature type="transmembrane region" description="Helical" evidence="2">
    <location>
        <begin position="69"/>
        <end position="91"/>
    </location>
</feature>
<dbReference type="Proteomes" id="UP000663852">
    <property type="component" value="Unassembled WGS sequence"/>
</dbReference>
<proteinExistence type="predicted"/>
<dbReference type="Proteomes" id="UP000663828">
    <property type="component" value="Unassembled WGS sequence"/>
</dbReference>
<evidence type="ECO:0000313" key="5">
    <source>
        <dbReference type="Proteomes" id="UP000663828"/>
    </source>
</evidence>